<sequence>MVDCMVAWWHGYMVATNNARLYGCLHATVRAIMPQTVVVRCAATVHAANKRLYRLSRAESEPDADI</sequence>
<accession>A0A7X5YD65</accession>
<evidence type="ECO:0000313" key="2">
    <source>
        <dbReference type="Proteomes" id="UP000576368"/>
    </source>
</evidence>
<reference evidence="1 2" key="1">
    <citation type="submission" date="2020-03" db="EMBL/GenBank/DDBJ databases">
        <title>Genomic Encyclopedia of Type Strains, Phase IV (KMG-IV): sequencing the most valuable type-strain genomes for metagenomic binning, comparative biology and taxonomic classification.</title>
        <authorList>
            <person name="Goeker M."/>
        </authorList>
    </citation>
    <scope>NUCLEOTIDE SEQUENCE [LARGE SCALE GENOMIC DNA]</scope>
    <source>
        <strain evidence="1 2">DSM 105722</strain>
    </source>
</reference>
<protein>
    <submittedName>
        <fullName evidence="1">Uncharacterized protein</fullName>
    </submittedName>
</protein>
<gene>
    <name evidence="1" type="ORF">GGR15_002354</name>
</gene>
<proteinExistence type="predicted"/>
<dbReference type="GeneID" id="86890936"/>
<organism evidence="1 2">
    <name type="scientific">Butyricimonas paravirosa</name>
    <dbReference type="NCBI Taxonomy" id="1472417"/>
    <lineage>
        <taxon>Bacteria</taxon>
        <taxon>Pseudomonadati</taxon>
        <taxon>Bacteroidota</taxon>
        <taxon>Bacteroidia</taxon>
        <taxon>Bacteroidales</taxon>
        <taxon>Odoribacteraceae</taxon>
        <taxon>Butyricimonas</taxon>
    </lineage>
</organism>
<dbReference type="AlphaFoldDB" id="A0A7X5YD65"/>
<dbReference type="Proteomes" id="UP000576368">
    <property type="component" value="Unassembled WGS sequence"/>
</dbReference>
<comment type="caution">
    <text evidence="1">The sequence shown here is derived from an EMBL/GenBank/DDBJ whole genome shotgun (WGS) entry which is preliminary data.</text>
</comment>
<name>A0A7X5YD65_9BACT</name>
<dbReference type="EMBL" id="JAATLI010000008">
    <property type="protein sequence ID" value="NJC18726.1"/>
    <property type="molecule type" value="Genomic_DNA"/>
</dbReference>
<evidence type="ECO:0000313" key="1">
    <source>
        <dbReference type="EMBL" id="NJC18726.1"/>
    </source>
</evidence>
<dbReference type="RefSeq" id="WP_168044343.1">
    <property type="nucleotide sequence ID" value="NZ_BMPA01000008.1"/>
</dbReference>